<feature type="transmembrane region" description="Helical" evidence="4">
    <location>
        <begin position="309"/>
        <end position="329"/>
    </location>
</feature>
<dbReference type="PANTHER" id="PTHR23537">
    <property type="match status" value="1"/>
</dbReference>
<reference evidence="6 7" key="1">
    <citation type="submission" date="2019-04" db="EMBL/GenBank/DDBJ databases">
        <title>Trinickia sp. 7GSK02, isolated from subtropical forest soil.</title>
        <authorList>
            <person name="Gao Z.-H."/>
            <person name="Qiu L.-H."/>
        </authorList>
    </citation>
    <scope>NUCLEOTIDE SEQUENCE [LARGE SCALE GENOMIC DNA]</scope>
    <source>
        <strain evidence="6 7">7GSK02</strain>
    </source>
</reference>
<keyword evidence="7" id="KW-1185">Reference proteome</keyword>
<feature type="transmembrane region" description="Helical" evidence="4">
    <location>
        <begin position="378"/>
        <end position="397"/>
    </location>
</feature>
<gene>
    <name evidence="6" type="ORF">FAZ69_19875</name>
</gene>
<dbReference type="InterPro" id="IPR036259">
    <property type="entry name" value="MFS_trans_sf"/>
</dbReference>
<keyword evidence="2 4" id="KW-1133">Transmembrane helix</keyword>
<feature type="transmembrane region" description="Helical" evidence="4">
    <location>
        <begin position="148"/>
        <end position="167"/>
    </location>
</feature>
<feature type="transmembrane region" description="Helical" evidence="4">
    <location>
        <begin position="118"/>
        <end position="136"/>
    </location>
</feature>
<feature type="transmembrane region" description="Helical" evidence="4">
    <location>
        <begin position="58"/>
        <end position="78"/>
    </location>
</feature>
<protein>
    <submittedName>
        <fullName evidence="6">YbfB/YjiJ family MFS transporter</fullName>
    </submittedName>
</protein>
<dbReference type="PROSITE" id="PS50850">
    <property type="entry name" value="MFS"/>
    <property type="match status" value="1"/>
</dbReference>
<dbReference type="OrthoDB" id="9797953at2"/>
<feature type="domain" description="Major facilitator superfamily (MFS) profile" evidence="5">
    <location>
        <begin position="18"/>
        <end position="402"/>
    </location>
</feature>
<feature type="transmembrane region" description="Helical" evidence="4">
    <location>
        <begin position="227"/>
        <end position="246"/>
    </location>
</feature>
<organism evidence="6 7">
    <name type="scientific">Trinickia terrae</name>
    <dbReference type="NCBI Taxonomy" id="2571161"/>
    <lineage>
        <taxon>Bacteria</taxon>
        <taxon>Pseudomonadati</taxon>
        <taxon>Pseudomonadota</taxon>
        <taxon>Betaproteobacteria</taxon>
        <taxon>Burkholderiales</taxon>
        <taxon>Burkholderiaceae</taxon>
        <taxon>Trinickia</taxon>
    </lineage>
</organism>
<feature type="transmembrane region" description="Helical" evidence="4">
    <location>
        <begin position="252"/>
        <end position="274"/>
    </location>
</feature>
<evidence type="ECO:0000256" key="4">
    <source>
        <dbReference type="SAM" id="Phobius"/>
    </source>
</evidence>
<dbReference type="SUPFAM" id="SSF103473">
    <property type="entry name" value="MFS general substrate transporter"/>
    <property type="match status" value="1"/>
</dbReference>
<accession>A0A4U1I1G9</accession>
<feature type="transmembrane region" description="Helical" evidence="4">
    <location>
        <begin position="350"/>
        <end position="372"/>
    </location>
</feature>
<dbReference type="GO" id="GO:0022857">
    <property type="term" value="F:transmembrane transporter activity"/>
    <property type="evidence" value="ECO:0007669"/>
    <property type="project" value="InterPro"/>
</dbReference>
<proteinExistence type="predicted"/>
<sequence>MPTNPAPAANAARPIMWRFIFAGLCASLVSIGLARFAYTPLLPALIQAHWFSTADAVYLGAANLAGYLIGAVAGRPIADAISSTRALRSMKVLVTLAFFACAFPVSVAWFFVWRLASGIAGGAIMVLVAAAVLPHVPAERRGLASGALFLGLGLGIAGSGTLVPLLLHEGLRGAWIGLGVLSALLTAASWLCWPAAGPSAAARKTGTPATTLACEAGHAIKRLYVQYALMAVGLVAPMVFLVDFIARGLGAGAHAGASFWILYGIGAIAGPPVYGMLADRLGARPAFRALMLVQAIAVAVLAATSDRALIGLATVVIGSFPPGIVPLTLKGVHEIVPGDAERQNHVWSRATTVFAAAQALAGYAYSALFAHSGGDHRLLFAISAAAIVIGLGSDFIARREGEPVRS</sequence>
<feature type="transmembrane region" description="Helical" evidence="4">
    <location>
        <begin position="286"/>
        <end position="303"/>
    </location>
</feature>
<dbReference type="Proteomes" id="UP000305539">
    <property type="component" value="Unassembled WGS sequence"/>
</dbReference>
<dbReference type="InterPro" id="IPR020846">
    <property type="entry name" value="MFS_dom"/>
</dbReference>
<keyword evidence="3 4" id="KW-0472">Membrane</keyword>
<evidence type="ECO:0000256" key="3">
    <source>
        <dbReference type="ARBA" id="ARBA00023136"/>
    </source>
</evidence>
<comment type="caution">
    <text evidence="6">The sequence shown here is derived from an EMBL/GenBank/DDBJ whole genome shotgun (WGS) entry which is preliminary data.</text>
</comment>
<dbReference type="Pfam" id="PF06779">
    <property type="entry name" value="MFS_4"/>
    <property type="match status" value="1"/>
</dbReference>
<evidence type="ECO:0000313" key="7">
    <source>
        <dbReference type="Proteomes" id="UP000305539"/>
    </source>
</evidence>
<dbReference type="EMBL" id="SWJE01000010">
    <property type="protein sequence ID" value="TKC86992.1"/>
    <property type="molecule type" value="Genomic_DNA"/>
</dbReference>
<feature type="transmembrane region" description="Helical" evidence="4">
    <location>
        <begin position="173"/>
        <end position="193"/>
    </location>
</feature>
<feature type="transmembrane region" description="Helical" evidence="4">
    <location>
        <begin position="90"/>
        <end position="112"/>
    </location>
</feature>
<dbReference type="GO" id="GO:0005886">
    <property type="term" value="C:plasma membrane"/>
    <property type="evidence" value="ECO:0007669"/>
    <property type="project" value="TreeGrafter"/>
</dbReference>
<evidence type="ECO:0000259" key="5">
    <source>
        <dbReference type="PROSITE" id="PS50850"/>
    </source>
</evidence>
<feature type="transmembrane region" description="Helical" evidence="4">
    <location>
        <begin position="19"/>
        <end position="38"/>
    </location>
</feature>
<dbReference type="AlphaFoldDB" id="A0A4U1I1G9"/>
<dbReference type="PANTHER" id="PTHR23537:SF1">
    <property type="entry name" value="SUGAR TRANSPORTER"/>
    <property type="match status" value="1"/>
</dbReference>
<keyword evidence="1 4" id="KW-0812">Transmembrane</keyword>
<dbReference type="InterPro" id="IPR010645">
    <property type="entry name" value="MFS_4"/>
</dbReference>
<evidence type="ECO:0000313" key="6">
    <source>
        <dbReference type="EMBL" id="TKC86992.1"/>
    </source>
</evidence>
<evidence type="ECO:0000256" key="2">
    <source>
        <dbReference type="ARBA" id="ARBA00022989"/>
    </source>
</evidence>
<evidence type="ECO:0000256" key="1">
    <source>
        <dbReference type="ARBA" id="ARBA00022692"/>
    </source>
</evidence>
<dbReference type="Gene3D" id="1.20.1250.20">
    <property type="entry name" value="MFS general substrate transporter like domains"/>
    <property type="match status" value="2"/>
</dbReference>
<name>A0A4U1I1G9_9BURK</name>